<proteinExistence type="inferred from homology"/>
<dbReference type="Pfam" id="PF00126">
    <property type="entry name" value="HTH_1"/>
    <property type="match status" value="1"/>
</dbReference>
<evidence type="ECO:0000256" key="4">
    <source>
        <dbReference type="ARBA" id="ARBA00023159"/>
    </source>
</evidence>
<dbReference type="InterPro" id="IPR036388">
    <property type="entry name" value="WH-like_DNA-bd_sf"/>
</dbReference>
<evidence type="ECO:0000259" key="6">
    <source>
        <dbReference type="PROSITE" id="PS50931"/>
    </source>
</evidence>
<name>A0ABS4AUI0_9PROT</name>
<gene>
    <name evidence="7" type="ORF">J5Y09_13955</name>
</gene>
<sequence length="302" mass="31492">MTDLPSPQQLRYLVALAEHEHFGRAAAACAVTQSTLSSGILALERLLDAALLERTGGKRPVFTPLGHELVGRARIALAALTACVESAEAAREPMTGPLRLGTIPTIGPYLLPRLMPRLRADFPRLRLWLREDQADRLLEALAAGRLDLLLLALPCDGGGIETETIAEDPFVVALPPGHPLAALAEIPPAALDGAGPLLLLEDGHCLRDHALSACGTAAPAPGGEFAATSLHTLVQMVGGGLGMTLLPRLAVAGGVAAGAAAELRPLSGGFARRIALAWRPRSPRAEEFRALAAPIAEALRGL</sequence>
<dbReference type="PANTHER" id="PTHR30346">
    <property type="entry name" value="TRANSCRIPTIONAL DUAL REGULATOR HCAR-RELATED"/>
    <property type="match status" value="1"/>
</dbReference>
<dbReference type="Gene3D" id="3.40.190.10">
    <property type="entry name" value="Periplasmic binding protein-like II"/>
    <property type="match status" value="2"/>
</dbReference>
<dbReference type="PANTHER" id="PTHR30346:SF26">
    <property type="entry name" value="HYDROGEN PEROXIDE-INDUCIBLE GENES ACTIVATOR"/>
    <property type="match status" value="1"/>
</dbReference>
<evidence type="ECO:0000313" key="8">
    <source>
        <dbReference type="Proteomes" id="UP000680815"/>
    </source>
</evidence>
<keyword evidence="3" id="KW-0238">DNA-binding</keyword>
<dbReference type="SUPFAM" id="SSF53850">
    <property type="entry name" value="Periplasmic binding protein-like II"/>
    <property type="match status" value="1"/>
</dbReference>
<evidence type="ECO:0000256" key="1">
    <source>
        <dbReference type="ARBA" id="ARBA00009437"/>
    </source>
</evidence>
<evidence type="ECO:0000256" key="2">
    <source>
        <dbReference type="ARBA" id="ARBA00023015"/>
    </source>
</evidence>
<dbReference type="PROSITE" id="PS50931">
    <property type="entry name" value="HTH_LYSR"/>
    <property type="match status" value="1"/>
</dbReference>
<evidence type="ECO:0000256" key="3">
    <source>
        <dbReference type="ARBA" id="ARBA00023125"/>
    </source>
</evidence>
<reference evidence="7 8" key="1">
    <citation type="submission" date="2021-03" db="EMBL/GenBank/DDBJ databases">
        <authorList>
            <person name="So Y."/>
        </authorList>
    </citation>
    <scope>NUCLEOTIDE SEQUENCE [LARGE SCALE GENOMIC DNA]</scope>
    <source>
        <strain evidence="7 8">PWR1</strain>
    </source>
</reference>
<dbReference type="Gene3D" id="1.10.10.10">
    <property type="entry name" value="Winged helix-like DNA-binding domain superfamily/Winged helix DNA-binding domain"/>
    <property type="match status" value="1"/>
</dbReference>
<dbReference type="SUPFAM" id="SSF46785">
    <property type="entry name" value="Winged helix' DNA-binding domain"/>
    <property type="match status" value="1"/>
</dbReference>
<dbReference type="Proteomes" id="UP000680815">
    <property type="component" value="Unassembled WGS sequence"/>
</dbReference>
<dbReference type="InterPro" id="IPR036390">
    <property type="entry name" value="WH_DNA-bd_sf"/>
</dbReference>
<evidence type="ECO:0000313" key="7">
    <source>
        <dbReference type="EMBL" id="MBP0465023.1"/>
    </source>
</evidence>
<evidence type="ECO:0000256" key="5">
    <source>
        <dbReference type="ARBA" id="ARBA00023163"/>
    </source>
</evidence>
<dbReference type="EMBL" id="JAGIYZ010000012">
    <property type="protein sequence ID" value="MBP0465023.1"/>
    <property type="molecule type" value="Genomic_DNA"/>
</dbReference>
<comment type="similarity">
    <text evidence="1">Belongs to the LysR transcriptional regulatory family.</text>
</comment>
<dbReference type="InterPro" id="IPR005119">
    <property type="entry name" value="LysR_subst-bd"/>
</dbReference>
<keyword evidence="5" id="KW-0804">Transcription</keyword>
<comment type="caution">
    <text evidence="7">The sequence shown here is derived from an EMBL/GenBank/DDBJ whole genome shotgun (WGS) entry which is preliminary data.</text>
</comment>
<organism evidence="7 8">
    <name type="scientific">Roseomonas nitratireducens</name>
    <dbReference type="NCBI Taxonomy" id="2820810"/>
    <lineage>
        <taxon>Bacteria</taxon>
        <taxon>Pseudomonadati</taxon>
        <taxon>Pseudomonadota</taxon>
        <taxon>Alphaproteobacteria</taxon>
        <taxon>Acetobacterales</taxon>
        <taxon>Roseomonadaceae</taxon>
        <taxon>Roseomonas</taxon>
    </lineage>
</organism>
<dbReference type="RefSeq" id="WP_209352410.1">
    <property type="nucleotide sequence ID" value="NZ_JAGIYZ010000012.1"/>
</dbReference>
<protein>
    <submittedName>
        <fullName evidence="7">LysR family transcriptional regulator</fullName>
    </submittedName>
</protein>
<keyword evidence="2" id="KW-0805">Transcription regulation</keyword>
<keyword evidence="4" id="KW-0010">Activator</keyword>
<keyword evidence="8" id="KW-1185">Reference proteome</keyword>
<accession>A0ABS4AUI0</accession>
<dbReference type="Pfam" id="PF03466">
    <property type="entry name" value="LysR_substrate"/>
    <property type="match status" value="1"/>
</dbReference>
<dbReference type="CDD" id="cd08411">
    <property type="entry name" value="PBP2_OxyR"/>
    <property type="match status" value="1"/>
</dbReference>
<feature type="domain" description="HTH lysR-type" evidence="6">
    <location>
        <begin position="5"/>
        <end position="63"/>
    </location>
</feature>
<dbReference type="InterPro" id="IPR000847">
    <property type="entry name" value="LysR_HTH_N"/>
</dbReference>